<gene>
    <name evidence="2" type="ORF">MNR06_06175</name>
</gene>
<proteinExistence type="predicted"/>
<dbReference type="Proteomes" id="UP000830116">
    <property type="component" value="Chromosome"/>
</dbReference>
<keyword evidence="1" id="KW-0732">Signal</keyword>
<accession>A0ABY4CF72</accession>
<protein>
    <submittedName>
        <fullName evidence="2">Uncharacterized protein</fullName>
    </submittedName>
</protein>
<feature type="chain" id="PRO_5046800161" evidence="1">
    <location>
        <begin position="19"/>
        <end position="1205"/>
    </location>
</feature>
<dbReference type="RefSeq" id="WP_243540151.1">
    <property type="nucleotide sequence ID" value="NZ_CP093442.1"/>
</dbReference>
<keyword evidence="3" id="KW-1185">Reference proteome</keyword>
<name>A0ABY4CF72_9BACT</name>
<evidence type="ECO:0000256" key="1">
    <source>
        <dbReference type="SAM" id="SignalP"/>
    </source>
</evidence>
<dbReference type="EMBL" id="CP093442">
    <property type="protein sequence ID" value="UOF02537.1"/>
    <property type="molecule type" value="Genomic_DNA"/>
</dbReference>
<organism evidence="2 3">
    <name type="scientific">Bdellovibrio reynosensis</name>
    <dbReference type="NCBI Taxonomy" id="2835041"/>
    <lineage>
        <taxon>Bacteria</taxon>
        <taxon>Pseudomonadati</taxon>
        <taxon>Bdellovibrionota</taxon>
        <taxon>Bdellovibrionia</taxon>
        <taxon>Bdellovibrionales</taxon>
        <taxon>Pseudobdellovibrionaceae</taxon>
        <taxon>Bdellovibrio</taxon>
    </lineage>
</organism>
<sequence>MRLFFGVAVALLSSACTLETTLAPTKEAFELEIYPTFASTVSKSSTQTFTFSEKNFGANIVRFECSLDNLVWETCESPVTYSGLSEGRHTFSVKAIDASGEENIGGQHEWTVDTVPPVLSVDSPLNDNDLLILNSLQATLSGTCSEDGQLVTLTGAAVGVTTCTANAWNIQADVSAAVDGDLTFMVSQGDIAENYTTVSRVATKDTTAPVIAWVSPATDLEGGAAITVTWKVTEPHGSASENVILDYSGDNGSTWTVLSTQGSLNGTISAQTYNQAWTAPSASVAGAILRLRLADALGNLVTSTKTFAIDTAAPVLNSLVLADGNENVGLPSLNALLSVTPSISAISHYRISENNTFADTTWVAYTSPNLTFSLSKIGALKTVYAQVKSSAGIVSNVVSDTVTLEYGTPPVALITSPTEGGSYSPGAVMNIAWQCSSSSGSVALATNPISSIEYTVDDGVTYHVIATNQTNNDTATTGHYNWTVPAATPSGQTITGTTPIRVLVGCKTAAGIIATGLSGFQNSIWKVLIGSPGNMDYGIHLSAADMTTWTAVHGDSANNLYSGSKNGILKVNRQTGIVEQWLGNLESAGCPTHSVASFTRPRILDISNGEMTIVSGMCGTITRVKISDKSIIWNRSVPHLSWSSNQTSTEGFYHKAGYYYFAVINTIGTVLALYELNLNSISSTPKLVMGNGSSCSNTLPVVGSVSSTLQIHCTLDSNWWNVSYDRQKIFIYSVTGSTTNQVTLTFNSTTANYEVTAVGTATAPCTRTVMIGNDASKYYCIRHAGQGRNVTYFDTATNQLHTTHVTLSTFNNLGNMQMRLGSSDSAAYVISGVTNEIFEVKHTGTAWEQSNIGGTPLFTYGNGTDPTKVAFTSLAGLAYDPVNKFLYTRGINHIRRMKVDTTTTPATPFISLIETGMSTNAALSNSGSFGGIAVNKTGTAIVVNQSVSPVYYWKALDLTTWNSGASTVGGGQIYLNGGTTAAYPTLGTSFAYNAGVNLQDWGSTATFLSDGKLYFVGSSNDSWDQNLWIFQSSGPTTITSVAGATGAAGYSSIGGGGATALGTPLTRIYGMQSATNNDLLVFDAHRLRRVSVVTESGAPKVYDEIDFSTFTNYPGNLPWVHAVQDTATGWNYFVVNEDTATGRATQVWAARAAEGFVQIPITGLKLTGIQNATRGKGLGLEVTPLGLLLLDTPKKRILTTPLKPL</sequence>
<reference evidence="2" key="1">
    <citation type="submission" date="2022-03" db="EMBL/GenBank/DDBJ databases">
        <title>Genome Identification and Characterization of new species Bdellovibrio reynosense LBG001 sp. nov. from a Mexico soil sample.</title>
        <authorList>
            <person name="Camilli A."/>
            <person name="Ajao Y."/>
            <person name="Guo X."/>
        </authorList>
    </citation>
    <scope>NUCLEOTIDE SEQUENCE</scope>
    <source>
        <strain evidence="2">LBG001</strain>
    </source>
</reference>
<feature type="signal peptide" evidence="1">
    <location>
        <begin position="1"/>
        <end position="18"/>
    </location>
</feature>
<evidence type="ECO:0000313" key="3">
    <source>
        <dbReference type="Proteomes" id="UP000830116"/>
    </source>
</evidence>
<dbReference type="PROSITE" id="PS51257">
    <property type="entry name" value="PROKAR_LIPOPROTEIN"/>
    <property type="match status" value="1"/>
</dbReference>
<evidence type="ECO:0000313" key="2">
    <source>
        <dbReference type="EMBL" id="UOF02537.1"/>
    </source>
</evidence>